<dbReference type="InterPro" id="IPR013324">
    <property type="entry name" value="RNA_pol_sigma_r3/r4-like"/>
</dbReference>
<proteinExistence type="predicted"/>
<dbReference type="Proteomes" id="UP001212160">
    <property type="component" value="Unassembled WGS sequence"/>
</dbReference>
<feature type="domain" description="RNA polymerase sigma factor 70 region 4 type 2" evidence="1">
    <location>
        <begin position="109"/>
        <end position="160"/>
    </location>
</feature>
<evidence type="ECO:0000313" key="2">
    <source>
        <dbReference type="EMBL" id="MDB8686229.1"/>
    </source>
</evidence>
<dbReference type="GO" id="GO:0006352">
    <property type="term" value="P:DNA-templated transcription initiation"/>
    <property type="evidence" value="ECO:0007669"/>
    <property type="project" value="InterPro"/>
</dbReference>
<accession>A0AAW6DHW5</accession>
<dbReference type="AlphaFoldDB" id="A0AAW6DHW5"/>
<evidence type="ECO:0000259" key="1">
    <source>
        <dbReference type="Pfam" id="PF08281"/>
    </source>
</evidence>
<dbReference type="Pfam" id="PF08281">
    <property type="entry name" value="Sigma70_r4_2"/>
    <property type="match status" value="1"/>
</dbReference>
<comment type="caution">
    <text evidence="2">The sequence shown here is derived from an EMBL/GenBank/DDBJ whole genome shotgun (WGS) entry which is preliminary data.</text>
</comment>
<gene>
    <name evidence="2" type="ORF">PNW85_06030</name>
</gene>
<sequence>MQKKYWARSPPERFSEISKNFQEAEMDKYNDELKMQFSAYVKQSILNRRGQYLRKKYRIESLEVNYEEYQSVLKQDTEELFGKIEKLSGKVFIEIVESRLLLEKIEDYQLLQALITLSEEQKKVILLRIFYEKTFREIDWILGFPEKKAENTYYNAIKKLRKLMGGKRHGV</sequence>
<dbReference type="RefSeq" id="WP_186278448.1">
    <property type="nucleotide sequence ID" value="NZ_CABHNE010000127.1"/>
</dbReference>
<dbReference type="GO" id="GO:0016987">
    <property type="term" value="F:sigma factor activity"/>
    <property type="evidence" value="ECO:0007669"/>
    <property type="project" value="InterPro"/>
</dbReference>
<dbReference type="EMBL" id="JAQMLA010000012">
    <property type="protein sequence ID" value="MDB8686229.1"/>
    <property type="molecule type" value="Genomic_DNA"/>
</dbReference>
<dbReference type="InterPro" id="IPR036388">
    <property type="entry name" value="WH-like_DNA-bd_sf"/>
</dbReference>
<dbReference type="GO" id="GO:0003677">
    <property type="term" value="F:DNA binding"/>
    <property type="evidence" value="ECO:0007669"/>
    <property type="project" value="InterPro"/>
</dbReference>
<dbReference type="SUPFAM" id="SSF88659">
    <property type="entry name" value="Sigma3 and sigma4 domains of RNA polymerase sigma factors"/>
    <property type="match status" value="1"/>
</dbReference>
<dbReference type="Gene3D" id="1.10.10.10">
    <property type="entry name" value="Winged helix-like DNA-binding domain superfamily/Winged helix DNA-binding domain"/>
    <property type="match status" value="1"/>
</dbReference>
<protein>
    <submittedName>
        <fullName evidence="2">Sigma-70 family RNA polymerase sigma factor</fullName>
    </submittedName>
</protein>
<evidence type="ECO:0000313" key="3">
    <source>
        <dbReference type="Proteomes" id="UP001212160"/>
    </source>
</evidence>
<dbReference type="InterPro" id="IPR013249">
    <property type="entry name" value="RNA_pol_sigma70_r4_t2"/>
</dbReference>
<reference evidence="2" key="1">
    <citation type="submission" date="2023-01" db="EMBL/GenBank/DDBJ databases">
        <title>Human gut microbiome strain richness.</title>
        <authorList>
            <person name="Chen-Liaw A."/>
        </authorList>
    </citation>
    <scope>NUCLEOTIDE SEQUENCE</scope>
    <source>
        <strain evidence="2">RTP21484st1_H11_RTP21484_190118</strain>
    </source>
</reference>
<organism evidence="2 3">
    <name type="scientific">Mediterraneibacter gnavus</name>
    <name type="common">Ruminococcus gnavus</name>
    <dbReference type="NCBI Taxonomy" id="33038"/>
    <lineage>
        <taxon>Bacteria</taxon>
        <taxon>Bacillati</taxon>
        <taxon>Bacillota</taxon>
        <taxon>Clostridia</taxon>
        <taxon>Lachnospirales</taxon>
        <taxon>Lachnospiraceae</taxon>
        <taxon>Mediterraneibacter</taxon>
    </lineage>
</organism>
<name>A0AAW6DHW5_MEDGN</name>